<dbReference type="Pfam" id="PF00270">
    <property type="entry name" value="DEAD"/>
    <property type="match status" value="1"/>
</dbReference>
<feature type="domain" description="DEAD/DEAH-box helicase" evidence="1">
    <location>
        <begin position="30"/>
        <end position="103"/>
    </location>
</feature>
<keyword evidence="3" id="KW-1185">Reference proteome</keyword>
<proteinExistence type="predicted"/>
<accession>A0A6S7KG40</accession>
<name>A0A6S7KG40_PARCT</name>
<evidence type="ECO:0000259" key="1">
    <source>
        <dbReference type="Pfam" id="PF00270"/>
    </source>
</evidence>
<dbReference type="Proteomes" id="UP001152795">
    <property type="component" value="Unassembled WGS sequence"/>
</dbReference>
<dbReference type="AlphaFoldDB" id="A0A6S7KG40"/>
<keyword evidence="2" id="KW-0547">Nucleotide-binding</keyword>
<sequence>MATAEGVEVFKDTIDQVSSDLHGRILLKREQKKALIDLLLKKDVLAVLPTGFGKSLIDQYFVLSKAKQGVHQGSVCASALIICPLLSIVDDQIKEAKDLGITACRLKDFLEEET</sequence>
<keyword evidence="2" id="KW-0067">ATP-binding</keyword>
<dbReference type="InterPro" id="IPR027417">
    <property type="entry name" value="P-loop_NTPase"/>
</dbReference>
<evidence type="ECO:0000313" key="2">
    <source>
        <dbReference type="EMBL" id="CAB4027183.1"/>
    </source>
</evidence>
<keyword evidence="2" id="KW-0378">Hydrolase</keyword>
<gene>
    <name evidence="2" type="ORF">PACLA_8A010191</name>
</gene>
<dbReference type="SUPFAM" id="SSF52540">
    <property type="entry name" value="P-loop containing nucleoside triphosphate hydrolases"/>
    <property type="match status" value="1"/>
</dbReference>
<keyword evidence="2" id="KW-0347">Helicase</keyword>
<comment type="caution">
    <text evidence="2">The sequence shown here is derived from an EMBL/GenBank/DDBJ whole genome shotgun (WGS) entry which is preliminary data.</text>
</comment>
<dbReference type="Gene3D" id="3.40.50.300">
    <property type="entry name" value="P-loop containing nucleotide triphosphate hydrolases"/>
    <property type="match status" value="1"/>
</dbReference>
<protein>
    <submittedName>
        <fullName evidence="2">ATP-dependent DNA helicase Q-like 3</fullName>
    </submittedName>
</protein>
<dbReference type="GO" id="GO:0004386">
    <property type="term" value="F:helicase activity"/>
    <property type="evidence" value="ECO:0007669"/>
    <property type="project" value="UniProtKB-KW"/>
</dbReference>
<organism evidence="2 3">
    <name type="scientific">Paramuricea clavata</name>
    <name type="common">Red gorgonian</name>
    <name type="synonym">Violescent sea-whip</name>
    <dbReference type="NCBI Taxonomy" id="317549"/>
    <lineage>
        <taxon>Eukaryota</taxon>
        <taxon>Metazoa</taxon>
        <taxon>Cnidaria</taxon>
        <taxon>Anthozoa</taxon>
        <taxon>Octocorallia</taxon>
        <taxon>Malacalcyonacea</taxon>
        <taxon>Plexauridae</taxon>
        <taxon>Paramuricea</taxon>
    </lineage>
</organism>
<dbReference type="GO" id="GO:0003676">
    <property type="term" value="F:nucleic acid binding"/>
    <property type="evidence" value="ECO:0007669"/>
    <property type="project" value="InterPro"/>
</dbReference>
<dbReference type="GO" id="GO:0005524">
    <property type="term" value="F:ATP binding"/>
    <property type="evidence" value="ECO:0007669"/>
    <property type="project" value="InterPro"/>
</dbReference>
<dbReference type="InterPro" id="IPR011545">
    <property type="entry name" value="DEAD/DEAH_box_helicase_dom"/>
</dbReference>
<evidence type="ECO:0000313" key="3">
    <source>
        <dbReference type="Proteomes" id="UP001152795"/>
    </source>
</evidence>
<reference evidence="2" key="1">
    <citation type="submission" date="2020-04" db="EMBL/GenBank/DDBJ databases">
        <authorList>
            <person name="Alioto T."/>
            <person name="Alioto T."/>
            <person name="Gomez Garrido J."/>
        </authorList>
    </citation>
    <scope>NUCLEOTIDE SEQUENCE</scope>
    <source>
        <strain evidence="2">A484AB</strain>
    </source>
</reference>
<dbReference type="EMBL" id="CACRXK020014648">
    <property type="protein sequence ID" value="CAB4027183.1"/>
    <property type="molecule type" value="Genomic_DNA"/>
</dbReference>